<evidence type="ECO:0000256" key="9">
    <source>
        <dbReference type="ARBA" id="ARBA00029599"/>
    </source>
</evidence>
<comment type="subunit">
    <text evidence="10">Homodimer.</text>
</comment>
<evidence type="ECO:0000256" key="6">
    <source>
        <dbReference type="ARBA" id="ARBA00022779"/>
    </source>
</evidence>
<dbReference type="Proteomes" id="UP001467690">
    <property type="component" value="Unassembled WGS sequence"/>
</dbReference>
<evidence type="ECO:0000313" key="12">
    <source>
        <dbReference type="EMBL" id="MER2492123.1"/>
    </source>
</evidence>
<keyword evidence="5 10" id="KW-0145">Chemotaxis</keyword>
<organism evidence="12 13">
    <name type="scientific">Catenovulum sediminis</name>
    <dbReference type="NCBI Taxonomy" id="1740262"/>
    <lineage>
        <taxon>Bacteria</taxon>
        <taxon>Pseudomonadati</taxon>
        <taxon>Pseudomonadota</taxon>
        <taxon>Gammaproteobacteria</taxon>
        <taxon>Alteromonadales</taxon>
        <taxon>Alteromonadaceae</taxon>
        <taxon>Catenovulum</taxon>
    </lineage>
</organism>
<proteinExistence type="inferred from homology"/>
<protein>
    <recommendedName>
        <fullName evidence="3 10">Protein phosphatase CheZ</fullName>
        <ecNumber evidence="10">3.1.3.-</ecNumber>
    </recommendedName>
    <alternativeName>
        <fullName evidence="9 10">Chemotaxis protein CheZ</fullName>
    </alternativeName>
</protein>
<dbReference type="PIRSF" id="PIRSF002884">
    <property type="entry name" value="CheZ"/>
    <property type="match status" value="1"/>
</dbReference>
<dbReference type="InterPro" id="IPR050992">
    <property type="entry name" value="CheZ_family_phosphatases"/>
</dbReference>
<dbReference type="EMBL" id="JBELOE010000200">
    <property type="protein sequence ID" value="MER2492123.1"/>
    <property type="molecule type" value="Genomic_DNA"/>
</dbReference>
<comment type="subcellular location">
    <subcellularLocation>
        <location evidence="1 10">Cytoplasm</location>
    </subcellularLocation>
</comment>
<dbReference type="SUPFAM" id="SSF75708">
    <property type="entry name" value="Chemotaxis phosphatase CheZ"/>
    <property type="match status" value="1"/>
</dbReference>
<evidence type="ECO:0000256" key="2">
    <source>
        <dbReference type="ARBA" id="ARBA00005908"/>
    </source>
</evidence>
<evidence type="ECO:0000256" key="1">
    <source>
        <dbReference type="ARBA" id="ARBA00004496"/>
    </source>
</evidence>
<dbReference type="EC" id="3.1.3.-" evidence="10"/>
<feature type="region of interest" description="Disordered" evidence="11">
    <location>
        <begin position="203"/>
        <end position="244"/>
    </location>
</feature>
<reference evidence="12 13" key="1">
    <citation type="submission" date="2024-06" db="EMBL/GenBank/DDBJ databases">
        <authorList>
            <person name="Chen R.Y."/>
        </authorList>
    </citation>
    <scope>NUCLEOTIDE SEQUENCE [LARGE SCALE GENOMIC DNA]</scope>
    <source>
        <strain evidence="12 13">D2</strain>
    </source>
</reference>
<sequence>MLLPNAPLISLEDARRLVTCLEQGDNDTANQILHTVTQAASAELFEEVGKLTRQLHDSIGGFQLDMRLADLATEDIPDAKDRLAYVMDLTEKSANKTMDAVEECLPIAVELNENIQNIIPTWDKLMNRKIELSEFKTLCHDVDRLLKQSQSGSENLKVRLNDVLMAQDFQDLTGQVIRRVIDLVKEVEDNLINLLTVFGTPQSDKNTNKAEDGGAEGPIINAEERADAVSNQDEVDDLLSSLGF</sequence>
<keyword evidence="6 10" id="KW-0283">Flagellar rotation</keyword>
<evidence type="ECO:0000256" key="5">
    <source>
        <dbReference type="ARBA" id="ARBA00022500"/>
    </source>
</evidence>
<dbReference type="PANTHER" id="PTHR43693">
    <property type="entry name" value="PROTEIN PHOSPHATASE CHEZ"/>
    <property type="match status" value="1"/>
</dbReference>
<dbReference type="InterPro" id="IPR007439">
    <property type="entry name" value="Chemotax_Pase_CheZ"/>
</dbReference>
<evidence type="ECO:0000256" key="10">
    <source>
        <dbReference type="PIRNR" id="PIRNR002884"/>
    </source>
</evidence>
<name>A0ABV1RGQ2_9ALTE</name>
<dbReference type="PANTHER" id="PTHR43693:SF1">
    <property type="entry name" value="PROTEIN PHOSPHATASE CHEZ"/>
    <property type="match status" value="1"/>
</dbReference>
<keyword evidence="4 10" id="KW-0963">Cytoplasm</keyword>
<comment type="caution">
    <text evidence="12">The sequence shown here is derived from an EMBL/GenBank/DDBJ whole genome shotgun (WGS) entry which is preliminary data.</text>
</comment>
<keyword evidence="13" id="KW-1185">Reference proteome</keyword>
<gene>
    <name evidence="12" type="ORF">ABS311_09545</name>
</gene>
<evidence type="ECO:0000256" key="3">
    <source>
        <dbReference type="ARBA" id="ARBA00018484"/>
    </source>
</evidence>
<evidence type="ECO:0000313" key="13">
    <source>
        <dbReference type="Proteomes" id="UP001467690"/>
    </source>
</evidence>
<accession>A0ABV1RGQ2</accession>
<dbReference type="Pfam" id="PF04344">
    <property type="entry name" value="CheZ"/>
    <property type="match status" value="1"/>
</dbReference>
<evidence type="ECO:0000256" key="4">
    <source>
        <dbReference type="ARBA" id="ARBA00022490"/>
    </source>
</evidence>
<evidence type="ECO:0000256" key="7">
    <source>
        <dbReference type="ARBA" id="ARBA00022801"/>
    </source>
</evidence>
<keyword evidence="8 10" id="KW-0904">Protein phosphatase</keyword>
<comment type="function">
    <text evidence="10">Plays an important role in bacterial chemotaxis signal transduction pathway by accelerating the dephosphorylation of phosphorylated CheY (CheY-P).</text>
</comment>
<keyword evidence="7 10" id="KW-0378">Hydrolase</keyword>
<evidence type="ECO:0000256" key="11">
    <source>
        <dbReference type="SAM" id="MobiDB-lite"/>
    </source>
</evidence>
<comment type="similarity">
    <text evidence="2 10">Belongs to the CheZ family.</text>
</comment>
<evidence type="ECO:0000256" key="8">
    <source>
        <dbReference type="ARBA" id="ARBA00022912"/>
    </source>
</evidence>
<dbReference type="Gene3D" id="1.10.287.500">
    <property type="entry name" value="Helix hairpin bin"/>
    <property type="match status" value="1"/>
</dbReference>